<dbReference type="EMBL" id="RSDW01000001">
    <property type="protein sequence ID" value="RSL15976.1"/>
    <property type="molecule type" value="Genomic_DNA"/>
</dbReference>
<evidence type="ECO:0000313" key="3">
    <source>
        <dbReference type="EMBL" id="RSL15976.1"/>
    </source>
</evidence>
<evidence type="ECO:0000313" key="4">
    <source>
        <dbReference type="Proteomes" id="UP000269669"/>
    </source>
</evidence>
<gene>
    <name evidence="3" type="ORF">EDE15_1482</name>
</gene>
<sequence length="438" mass="45951">MKVSGFRKFVRSDSAIRLAGVVCLAVALGALLHASGLGWKGIGIWALFVVGVVLFGESSEWAKRIEESGSPKDDSDKLPTGPAPPSGAAGMPTTNANITGAPPPDVPKNVLTKEPAPEAWHRSGLTRSLMEVALMVVVALGWLNYTEATGRAQQNQQFQQQVINRLTEDLDGDLKRCLDSLGSALGGKEGGTGENVLKLDEEIKSALLDYLKNQSAQGNGVPWMTIVLVAAVLGLLFFVVKKHPSAAPIAGAAPLSIAMIEHAEHLSKFCGKEFWGLIAVFGVVAIGLMVAGFFKRVSVEGPVDTDSEGGEKKIASPLTMGFSLMILVVSFAVVARCPSCSSCGGGAGVDHGPGNSHVSVLNSTDVTPLTKPLFGEGKSSPASKVDELKGEVLAGFKTGDKLLLLGSADCTRYTKGNDQLAKDRSNEIKSQLKHLIPS</sequence>
<keyword evidence="2" id="KW-0812">Transmembrane</keyword>
<feature type="transmembrane region" description="Helical" evidence="2">
    <location>
        <begin position="274"/>
        <end position="294"/>
    </location>
</feature>
<proteinExistence type="predicted"/>
<dbReference type="Proteomes" id="UP000269669">
    <property type="component" value="Unassembled WGS sequence"/>
</dbReference>
<keyword evidence="4" id="KW-1185">Reference proteome</keyword>
<feature type="transmembrane region" description="Helical" evidence="2">
    <location>
        <begin position="314"/>
        <end position="335"/>
    </location>
</feature>
<accession>A0A428MGB2</accession>
<comment type="caution">
    <text evidence="3">The sequence shown here is derived from an EMBL/GenBank/DDBJ whole genome shotgun (WGS) entry which is preliminary data.</text>
</comment>
<evidence type="ECO:0000256" key="1">
    <source>
        <dbReference type="SAM" id="MobiDB-lite"/>
    </source>
</evidence>
<keyword evidence="2" id="KW-0472">Membrane</keyword>
<dbReference type="RefSeq" id="WP_125484651.1">
    <property type="nucleotide sequence ID" value="NZ_RSDW01000001.1"/>
</dbReference>
<feature type="compositionally biased region" description="Basic and acidic residues" evidence="1">
    <location>
        <begin position="65"/>
        <end position="77"/>
    </location>
</feature>
<name>A0A428MGB2_9BACT</name>
<reference evidence="3 4" key="1">
    <citation type="submission" date="2018-12" db="EMBL/GenBank/DDBJ databases">
        <title>Sequencing of bacterial isolates from soil warming experiment in Harvard Forest, Massachusetts, USA.</title>
        <authorList>
            <person name="Deangelis K."/>
        </authorList>
    </citation>
    <scope>NUCLEOTIDE SEQUENCE [LARGE SCALE GENOMIC DNA]</scope>
    <source>
        <strain evidence="3 4">EB153</strain>
    </source>
</reference>
<dbReference type="AlphaFoldDB" id="A0A428MGB2"/>
<feature type="region of interest" description="Disordered" evidence="1">
    <location>
        <begin position="65"/>
        <end position="111"/>
    </location>
</feature>
<evidence type="ECO:0000256" key="2">
    <source>
        <dbReference type="SAM" id="Phobius"/>
    </source>
</evidence>
<feature type="transmembrane region" description="Helical" evidence="2">
    <location>
        <begin position="220"/>
        <end position="240"/>
    </location>
</feature>
<keyword evidence="2" id="KW-1133">Transmembrane helix</keyword>
<protein>
    <submittedName>
        <fullName evidence="3">Uncharacterized protein</fullName>
    </submittedName>
</protein>
<organism evidence="3 4">
    <name type="scientific">Edaphobacter aggregans</name>
    <dbReference type="NCBI Taxonomy" id="570835"/>
    <lineage>
        <taxon>Bacteria</taxon>
        <taxon>Pseudomonadati</taxon>
        <taxon>Acidobacteriota</taxon>
        <taxon>Terriglobia</taxon>
        <taxon>Terriglobales</taxon>
        <taxon>Acidobacteriaceae</taxon>
        <taxon>Edaphobacter</taxon>
    </lineage>
</organism>
<feature type="transmembrane region" description="Helical" evidence="2">
    <location>
        <begin position="44"/>
        <end position="62"/>
    </location>
</feature>